<dbReference type="GO" id="GO:0000028">
    <property type="term" value="P:ribosomal small subunit assembly"/>
    <property type="evidence" value="ECO:0007669"/>
    <property type="project" value="TreeGrafter"/>
</dbReference>
<dbReference type="GO" id="GO:0005829">
    <property type="term" value="C:cytosol"/>
    <property type="evidence" value="ECO:0007669"/>
    <property type="project" value="TreeGrafter"/>
</dbReference>
<organism evidence="6 7">
    <name type="scientific">Aquirhabdus parva</name>
    <dbReference type="NCBI Taxonomy" id="2283318"/>
    <lineage>
        <taxon>Bacteria</taxon>
        <taxon>Pseudomonadati</taxon>
        <taxon>Pseudomonadota</taxon>
        <taxon>Gammaproteobacteria</taxon>
        <taxon>Moraxellales</taxon>
        <taxon>Moraxellaceae</taxon>
        <taxon>Aquirhabdus</taxon>
    </lineage>
</organism>
<dbReference type="Gene3D" id="3.30.300.70">
    <property type="entry name" value="RimP-like superfamily, N-terminal"/>
    <property type="match status" value="2"/>
</dbReference>
<feature type="domain" description="Ribosome maturation factor RimP N-terminal" evidence="4">
    <location>
        <begin position="91"/>
        <end position="129"/>
    </location>
</feature>
<dbReference type="AlphaFoldDB" id="A0A345PAM8"/>
<dbReference type="InterPro" id="IPR028998">
    <property type="entry name" value="RimP_C"/>
</dbReference>
<reference evidence="6 7" key="1">
    <citation type="submission" date="2018-07" db="EMBL/GenBank/DDBJ databases">
        <title>Genome sequencing of Moraxellaceae gen. HYN0046.</title>
        <authorList>
            <person name="Kim M."/>
            <person name="Yi H."/>
        </authorList>
    </citation>
    <scope>NUCLEOTIDE SEQUENCE [LARGE SCALE GENOMIC DNA]</scope>
    <source>
        <strain evidence="6 7">HYN0046</strain>
    </source>
</reference>
<dbReference type="SUPFAM" id="SSF74942">
    <property type="entry name" value="YhbC-like, C-terminal domain"/>
    <property type="match status" value="1"/>
</dbReference>
<gene>
    <name evidence="3" type="primary">rimP</name>
    <name evidence="6" type="ORF">HYN46_16730</name>
</gene>
<dbReference type="Pfam" id="PF17384">
    <property type="entry name" value="DUF150_C"/>
    <property type="match status" value="1"/>
</dbReference>
<dbReference type="RefSeq" id="WP_114900445.1">
    <property type="nucleotide sequence ID" value="NZ_CP031222.1"/>
</dbReference>
<accession>A0A345PAM8</accession>
<keyword evidence="1 3" id="KW-0963">Cytoplasm</keyword>
<dbReference type="EMBL" id="CP031222">
    <property type="protein sequence ID" value="AXI04337.1"/>
    <property type="molecule type" value="Genomic_DNA"/>
</dbReference>
<feature type="domain" description="Ribosome maturation factor RimP C-terminal" evidence="5">
    <location>
        <begin position="135"/>
        <end position="195"/>
    </location>
</feature>
<protein>
    <recommendedName>
        <fullName evidence="3">Ribosome maturation factor RimP</fullName>
    </recommendedName>
</protein>
<evidence type="ECO:0000256" key="2">
    <source>
        <dbReference type="ARBA" id="ARBA00022517"/>
    </source>
</evidence>
<name>A0A345PAM8_9GAMM</name>
<evidence type="ECO:0000256" key="3">
    <source>
        <dbReference type="HAMAP-Rule" id="MF_01077"/>
    </source>
</evidence>
<comment type="similarity">
    <text evidence="3">Belongs to the RimP family.</text>
</comment>
<dbReference type="InterPro" id="IPR035956">
    <property type="entry name" value="RimP_N_sf"/>
</dbReference>
<dbReference type="GO" id="GO:0006412">
    <property type="term" value="P:translation"/>
    <property type="evidence" value="ECO:0007669"/>
    <property type="project" value="TreeGrafter"/>
</dbReference>
<dbReference type="InterPro" id="IPR003728">
    <property type="entry name" value="Ribosome_maturation_RimP"/>
</dbReference>
<evidence type="ECO:0000259" key="4">
    <source>
        <dbReference type="Pfam" id="PF02576"/>
    </source>
</evidence>
<dbReference type="CDD" id="cd01734">
    <property type="entry name" value="YlxS_C"/>
    <property type="match status" value="1"/>
</dbReference>
<comment type="function">
    <text evidence="3">Required for maturation of 30S ribosomal subunits.</text>
</comment>
<dbReference type="HAMAP" id="MF_01077">
    <property type="entry name" value="RimP"/>
    <property type="match status" value="1"/>
</dbReference>
<comment type="subcellular location">
    <subcellularLocation>
        <location evidence="3">Cytoplasm</location>
    </subcellularLocation>
</comment>
<evidence type="ECO:0000313" key="7">
    <source>
        <dbReference type="Proteomes" id="UP000253940"/>
    </source>
</evidence>
<proteinExistence type="inferred from homology"/>
<keyword evidence="2 3" id="KW-0690">Ribosome biogenesis</keyword>
<dbReference type="Gene3D" id="2.30.30.180">
    <property type="entry name" value="Ribosome maturation factor RimP, C-terminal domain"/>
    <property type="match status" value="1"/>
</dbReference>
<dbReference type="SUPFAM" id="SSF75420">
    <property type="entry name" value="YhbC-like, N-terminal domain"/>
    <property type="match status" value="2"/>
</dbReference>
<dbReference type="InterPro" id="IPR036847">
    <property type="entry name" value="RimP_C_sf"/>
</dbReference>
<evidence type="ECO:0000256" key="1">
    <source>
        <dbReference type="ARBA" id="ARBA00022490"/>
    </source>
</evidence>
<sequence>MKLSQKTQALFDLIQPAVAVCGVELWGLEFLPQGKRSLLRIYIDRPDTEIPALPTGFSVPALNPDQDIADDVVDNNAPDEELDEDAPETGRGIGVQDCVNVTHQVNGVLDVHDPISGEYILEVSSPGWDRPFFTLAQMQPYVGQTVHLRLIAPVANRRKLTGLLKALENEVLTVEFDGVTVTVDADNIDKANLVFAPV</sequence>
<dbReference type="OrthoDB" id="9805006at2"/>
<keyword evidence="7" id="KW-1185">Reference proteome</keyword>
<evidence type="ECO:0000259" key="5">
    <source>
        <dbReference type="Pfam" id="PF17384"/>
    </source>
</evidence>
<dbReference type="Pfam" id="PF02576">
    <property type="entry name" value="RimP_N"/>
    <property type="match status" value="1"/>
</dbReference>
<dbReference type="Proteomes" id="UP000253940">
    <property type="component" value="Chromosome"/>
</dbReference>
<dbReference type="InterPro" id="IPR028989">
    <property type="entry name" value="RimP_N"/>
</dbReference>
<evidence type="ECO:0000313" key="6">
    <source>
        <dbReference type="EMBL" id="AXI04337.1"/>
    </source>
</evidence>
<dbReference type="KEGG" id="mbah:HYN46_16730"/>
<dbReference type="PANTHER" id="PTHR33867:SF1">
    <property type="entry name" value="RIBOSOME MATURATION FACTOR RIMP"/>
    <property type="match status" value="1"/>
</dbReference>
<dbReference type="PANTHER" id="PTHR33867">
    <property type="entry name" value="RIBOSOME MATURATION FACTOR RIMP"/>
    <property type="match status" value="1"/>
</dbReference>